<keyword evidence="4" id="KW-0067">ATP-binding</keyword>
<dbReference type="EMBL" id="CAJVQA010001749">
    <property type="protein sequence ID" value="CAG8524600.1"/>
    <property type="molecule type" value="Genomic_DNA"/>
</dbReference>
<evidence type="ECO:0000256" key="4">
    <source>
        <dbReference type="RuleBase" id="RU362109"/>
    </source>
</evidence>
<evidence type="ECO:0000256" key="2">
    <source>
        <dbReference type="ARBA" id="ARBA00022786"/>
    </source>
</evidence>
<evidence type="ECO:0000256" key="3">
    <source>
        <dbReference type="PROSITE-ProRule" id="PRU10133"/>
    </source>
</evidence>
<dbReference type="GO" id="GO:0016740">
    <property type="term" value="F:transferase activity"/>
    <property type="evidence" value="ECO:0007669"/>
    <property type="project" value="UniProtKB-KW"/>
</dbReference>
<dbReference type="OrthoDB" id="7851174at2759"/>
<dbReference type="InterPro" id="IPR016135">
    <property type="entry name" value="UBQ-conjugating_enzyme/RWD"/>
</dbReference>
<keyword evidence="7" id="KW-1185">Reference proteome</keyword>
<dbReference type="PROSITE" id="PS50127">
    <property type="entry name" value="UBC_2"/>
    <property type="match status" value="1"/>
</dbReference>
<comment type="similarity">
    <text evidence="4">Belongs to the ubiquitin-conjugating enzyme family.</text>
</comment>
<evidence type="ECO:0000256" key="1">
    <source>
        <dbReference type="ARBA" id="ARBA00022679"/>
    </source>
</evidence>
<keyword evidence="1" id="KW-0808">Transferase</keyword>
<evidence type="ECO:0000313" key="7">
    <source>
        <dbReference type="Proteomes" id="UP000789759"/>
    </source>
</evidence>
<dbReference type="SUPFAM" id="SSF54495">
    <property type="entry name" value="UBC-like"/>
    <property type="match status" value="1"/>
</dbReference>
<keyword evidence="2 4" id="KW-0833">Ubl conjugation pathway</keyword>
<keyword evidence="4" id="KW-0547">Nucleotide-binding</keyword>
<dbReference type="InterPro" id="IPR023313">
    <property type="entry name" value="UBQ-conjugating_AS"/>
</dbReference>
<proteinExistence type="inferred from homology"/>
<dbReference type="GO" id="GO:0005524">
    <property type="term" value="F:ATP binding"/>
    <property type="evidence" value="ECO:0007669"/>
    <property type="project" value="UniProtKB-UniRule"/>
</dbReference>
<comment type="caution">
    <text evidence="6">The sequence shown here is derived from an EMBL/GenBank/DDBJ whole genome shotgun (WGS) entry which is preliminary data.</text>
</comment>
<dbReference type="FunFam" id="3.10.110.10:FF:000002">
    <property type="entry name" value="Ubiquitin-conjugating enzyme E2 D3"/>
    <property type="match status" value="1"/>
</dbReference>
<evidence type="ECO:0000259" key="5">
    <source>
        <dbReference type="PROSITE" id="PS50127"/>
    </source>
</evidence>
<feature type="domain" description="UBC core" evidence="5">
    <location>
        <begin position="38"/>
        <end position="184"/>
    </location>
</feature>
<dbReference type="Gene3D" id="3.10.110.10">
    <property type="entry name" value="Ubiquitin Conjugating Enzyme"/>
    <property type="match status" value="1"/>
</dbReference>
<sequence>MTVFLVRDSGNTLHKLALNFESREQKSFKDFFLKTYKMAQSRIYKELYNLKRDPIEFCSAGPIGDDPFLWQGIIMGPPDTPYFGGVFFLMIRFPTNYPIGPPNITFTTKVYHPNINDNGFICLNILSKEWSPALTIDKVLLSICAFLSSPDVDDPLVPEIAEVYKTSKAFYEETVQEWTRAYAKAYPYSQVTFSGKKLIISRKKPLFSSSAHYPRFEKRKPASISIQLSSFSGKKLISSRKKPPFSSSAYYPRFEKRKPASHQSILFTITTWVPQFVELLTTRKDL</sequence>
<reference evidence="6" key="1">
    <citation type="submission" date="2021-06" db="EMBL/GenBank/DDBJ databases">
        <authorList>
            <person name="Kallberg Y."/>
            <person name="Tangrot J."/>
            <person name="Rosling A."/>
        </authorList>
    </citation>
    <scope>NUCLEOTIDE SEQUENCE</scope>
    <source>
        <strain evidence="6">FL966</strain>
    </source>
</reference>
<name>A0A9N9AD95_9GLOM</name>
<dbReference type="Pfam" id="PF00179">
    <property type="entry name" value="UQ_con"/>
    <property type="match status" value="1"/>
</dbReference>
<dbReference type="PANTHER" id="PTHR24068">
    <property type="entry name" value="UBIQUITIN-CONJUGATING ENZYME E2"/>
    <property type="match status" value="1"/>
</dbReference>
<feature type="active site" description="Glycyl thioester intermediate" evidence="3">
    <location>
        <position position="122"/>
    </location>
</feature>
<dbReference type="SMART" id="SM00212">
    <property type="entry name" value="UBCc"/>
    <property type="match status" value="1"/>
</dbReference>
<dbReference type="Proteomes" id="UP000789759">
    <property type="component" value="Unassembled WGS sequence"/>
</dbReference>
<dbReference type="PROSITE" id="PS00183">
    <property type="entry name" value="UBC_1"/>
    <property type="match status" value="1"/>
</dbReference>
<dbReference type="InterPro" id="IPR000608">
    <property type="entry name" value="UBC"/>
</dbReference>
<dbReference type="AlphaFoldDB" id="A0A9N9AD95"/>
<accession>A0A9N9AD95</accession>
<organism evidence="6 7">
    <name type="scientific">Cetraspora pellucida</name>
    <dbReference type="NCBI Taxonomy" id="1433469"/>
    <lineage>
        <taxon>Eukaryota</taxon>
        <taxon>Fungi</taxon>
        <taxon>Fungi incertae sedis</taxon>
        <taxon>Mucoromycota</taxon>
        <taxon>Glomeromycotina</taxon>
        <taxon>Glomeromycetes</taxon>
        <taxon>Diversisporales</taxon>
        <taxon>Gigasporaceae</taxon>
        <taxon>Cetraspora</taxon>
    </lineage>
</organism>
<evidence type="ECO:0000313" key="6">
    <source>
        <dbReference type="EMBL" id="CAG8524600.1"/>
    </source>
</evidence>
<protein>
    <submittedName>
        <fullName evidence="6">23237_t:CDS:1</fullName>
    </submittedName>
</protein>
<gene>
    <name evidence="6" type="ORF">CPELLU_LOCUS3554</name>
</gene>